<evidence type="ECO:0000256" key="5">
    <source>
        <dbReference type="ARBA" id="ARBA00022692"/>
    </source>
</evidence>
<accession>A0AAP6MJ93</accession>
<dbReference type="EMBL" id="JAYGII010000001">
    <property type="protein sequence ID" value="MEA5444269.1"/>
    <property type="molecule type" value="Genomic_DNA"/>
</dbReference>
<keyword evidence="11" id="KW-0282">Flagellum</keyword>
<comment type="caution">
    <text evidence="11">The sequence shown here is derived from an EMBL/GenBank/DDBJ whole genome shotgun (WGS) entry which is preliminary data.</text>
</comment>
<proteinExistence type="inferred from homology"/>
<feature type="transmembrane region" description="Helical" evidence="10">
    <location>
        <begin position="185"/>
        <end position="205"/>
    </location>
</feature>
<organism evidence="11 12">
    <name type="scientific">Natronospira elongata</name>
    <dbReference type="NCBI Taxonomy" id="3110268"/>
    <lineage>
        <taxon>Bacteria</taxon>
        <taxon>Pseudomonadati</taxon>
        <taxon>Pseudomonadota</taxon>
        <taxon>Gammaproteobacteria</taxon>
        <taxon>Natronospirales</taxon>
        <taxon>Natronospiraceae</taxon>
        <taxon>Natronospira</taxon>
    </lineage>
</organism>
<dbReference type="GO" id="GO:0044780">
    <property type="term" value="P:bacterial-type flagellum assembly"/>
    <property type="evidence" value="ECO:0007669"/>
    <property type="project" value="UniProtKB-UniRule"/>
</dbReference>
<keyword evidence="11" id="KW-0969">Cilium</keyword>
<keyword evidence="11" id="KW-0966">Cell projection</keyword>
<feature type="transmembrane region" description="Helical" evidence="10">
    <location>
        <begin position="96"/>
        <end position="115"/>
    </location>
</feature>
<feature type="transmembrane region" description="Helical" evidence="10">
    <location>
        <begin position="121"/>
        <end position="139"/>
    </location>
</feature>
<keyword evidence="4 10" id="KW-1003">Cell membrane</keyword>
<evidence type="ECO:0000256" key="10">
    <source>
        <dbReference type="RuleBase" id="RU362071"/>
    </source>
</evidence>
<dbReference type="GO" id="GO:0005886">
    <property type="term" value="C:plasma membrane"/>
    <property type="evidence" value="ECO:0007669"/>
    <property type="project" value="UniProtKB-SubCell"/>
</dbReference>
<evidence type="ECO:0000256" key="2">
    <source>
        <dbReference type="ARBA" id="ARBA00009772"/>
    </source>
</evidence>
<sequence length="259" mass="27496">MLSFTAAEIGGLLGQYFWPFCRVAGMIMVAPVFATAFIPVQIRVLLAVALTAAIVPILEPAPAVEVLSFQGLVITLQQVLIGVTIGFLVQMVFDAVVISGQIIAMSMGLGFAFMVDAQRGVSVPIVGQFLLIMATLLYLTMDGHLILIEVLVNSFNSMPVGQAGLVRDDMWSVVMFGAEMFKGAVQIALPAVVALQTVLIAFGVMSRVAPTMNLFAVGFPAAMTLGFLILMVTLPHMQPALFGLLQSAFTTGRDIVGIS</sequence>
<feature type="transmembrane region" description="Helical" evidence="10">
    <location>
        <begin position="44"/>
        <end position="63"/>
    </location>
</feature>
<feature type="transmembrane region" description="Helical" evidence="10">
    <location>
        <begin position="212"/>
        <end position="234"/>
    </location>
</feature>
<dbReference type="Pfam" id="PF01311">
    <property type="entry name" value="Bac_export_1"/>
    <property type="match status" value="1"/>
</dbReference>
<keyword evidence="12" id="KW-1185">Reference proteome</keyword>
<dbReference type="InterPro" id="IPR002010">
    <property type="entry name" value="T3SS_IM_R"/>
</dbReference>
<dbReference type="GO" id="GO:0006605">
    <property type="term" value="P:protein targeting"/>
    <property type="evidence" value="ECO:0007669"/>
    <property type="project" value="UniProtKB-UniRule"/>
</dbReference>
<dbReference type="PANTHER" id="PTHR30065">
    <property type="entry name" value="FLAGELLAR BIOSYNTHETIC PROTEIN FLIR"/>
    <property type="match status" value="1"/>
</dbReference>
<evidence type="ECO:0000256" key="8">
    <source>
        <dbReference type="ARBA" id="ARBA00023143"/>
    </source>
</evidence>
<dbReference type="PRINTS" id="PR00953">
    <property type="entry name" value="TYPE3IMRPROT"/>
</dbReference>
<evidence type="ECO:0000313" key="12">
    <source>
        <dbReference type="Proteomes" id="UP001302316"/>
    </source>
</evidence>
<keyword evidence="8 10" id="KW-0975">Bacterial flagellum</keyword>
<protein>
    <recommendedName>
        <fullName evidence="3 9">Flagellar biosynthetic protein FliR</fullName>
    </recommendedName>
</protein>
<name>A0AAP6MJ93_9GAMM</name>
<evidence type="ECO:0000256" key="6">
    <source>
        <dbReference type="ARBA" id="ARBA00022989"/>
    </source>
</evidence>
<keyword evidence="5 10" id="KW-0812">Transmembrane</keyword>
<evidence type="ECO:0000256" key="7">
    <source>
        <dbReference type="ARBA" id="ARBA00023136"/>
    </source>
</evidence>
<dbReference type="Proteomes" id="UP001302316">
    <property type="component" value="Unassembled WGS sequence"/>
</dbReference>
<keyword evidence="7 10" id="KW-0472">Membrane</keyword>
<reference evidence="11 12" key="1">
    <citation type="submission" date="2023-12" db="EMBL/GenBank/DDBJ databases">
        <title>Whole-genome sequencing of halo(alkali)philic microorganisms from hypersaline lakes.</title>
        <authorList>
            <person name="Sorokin D.Y."/>
            <person name="Merkel A.Y."/>
            <person name="Messina E."/>
            <person name="Yakimov M."/>
        </authorList>
    </citation>
    <scope>NUCLEOTIDE SEQUENCE [LARGE SCALE GENOMIC DNA]</scope>
    <source>
        <strain evidence="11 12">AB-CW1</strain>
    </source>
</reference>
<comment type="subcellular location">
    <subcellularLocation>
        <location evidence="10">Cell membrane</location>
        <topology evidence="10">Multi-pass membrane protein</topology>
    </subcellularLocation>
    <subcellularLocation>
        <location evidence="10">Bacterial flagellum basal body</location>
    </subcellularLocation>
</comment>
<dbReference type="InterPro" id="IPR006303">
    <property type="entry name" value="FliR"/>
</dbReference>
<evidence type="ECO:0000313" key="11">
    <source>
        <dbReference type="EMBL" id="MEA5444269.1"/>
    </source>
</evidence>
<comment type="similarity">
    <text evidence="2 10">Belongs to the FliR/MopE/SpaR family.</text>
</comment>
<evidence type="ECO:0000256" key="4">
    <source>
        <dbReference type="ARBA" id="ARBA00022475"/>
    </source>
</evidence>
<dbReference type="AlphaFoldDB" id="A0AAP6MJ93"/>
<dbReference type="PANTHER" id="PTHR30065:SF8">
    <property type="entry name" value="FLAGELLAR BIOSYNTHETIC PROTEIN FLIR"/>
    <property type="match status" value="1"/>
</dbReference>
<dbReference type="GO" id="GO:0009425">
    <property type="term" value="C:bacterial-type flagellum basal body"/>
    <property type="evidence" value="ECO:0007669"/>
    <property type="project" value="UniProtKB-SubCell"/>
</dbReference>
<evidence type="ECO:0000256" key="1">
    <source>
        <dbReference type="ARBA" id="ARBA00002578"/>
    </source>
</evidence>
<dbReference type="RefSeq" id="WP_346049296.1">
    <property type="nucleotide sequence ID" value="NZ_JAYGII010000001.1"/>
</dbReference>
<gene>
    <name evidence="11" type="primary">fliR</name>
    <name evidence="11" type="ORF">VCB98_00360</name>
</gene>
<keyword evidence="6 10" id="KW-1133">Transmembrane helix</keyword>
<feature type="transmembrane region" description="Helical" evidence="10">
    <location>
        <begin position="16"/>
        <end position="37"/>
    </location>
</feature>
<dbReference type="NCBIfam" id="TIGR01400">
    <property type="entry name" value="fliR"/>
    <property type="match status" value="1"/>
</dbReference>
<comment type="function">
    <text evidence="1 10">Role in flagellar biosynthesis.</text>
</comment>
<evidence type="ECO:0000256" key="9">
    <source>
        <dbReference type="NCBIfam" id="TIGR01400"/>
    </source>
</evidence>
<evidence type="ECO:0000256" key="3">
    <source>
        <dbReference type="ARBA" id="ARBA00021717"/>
    </source>
</evidence>